<accession>A0A9N8HM48</accession>
<dbReference type="GO" id="GO:0005789">
    <property type="term" value="C:endoplasmic reticulum membrane"/>
    <property type="evidence" value="ECO:0007669"/>
    <property type="project" value="TreeGrafter"/>
</dbReference>
<comment type="subcellular location">
    <subcellularLocation>
        <location evidence="1">Membrane</location>
        <topology evidence="1">Multi-pass membrane protein</topology>
    </subcellularLocation>
</comment>
<dbReference type="GO" id="GO:0006672">
    <property type="term" value="P:ceramide metabolic process"/>
    <property type="evidence" value="ECO:0007669"/>
    <property type="project" value="InterPro"/>
</dbReference>
<dbReference type="PANTHER" id="PTHR46187:SF3">
    <property type="entry name" value="ALKALINE CERAMIDASE 3"/>
    <property type="match status" value="1"/>
</dbReference>
<dbReference type="OrthoDB" id="49491at2759"/>
<keyword evidence="8" id="KW-0862">Zinc</keyword>
<feature type="transmembrane region" description="Helical" evidence="9">
    <location>
        <begin position="68"/>
        <end position="90"/>
    </location>
</feature>
<comment type="similarity">
    <text evidence="2">Belongs to the alkaline ceramidase family.</text>
</comment>
<feature type="transmembrane region" description="Helical" evidence="9">
    <location>
        <begin position="180"/>
        <end position="201"/>
    </location>
</feature>
<proteinExistence type="inferred from homology"/>
<evidence type="ECO:0000256" key="9">
    <source>
        <dbReference type="SAM" id="Phobius"/>
    </source>
</evidence>
<dbReference type="Proteomes" id="UP001153069">
    <property type="component" value="Unassembled WGS sequence"/>
</dbReference>
<evidence type="ECO:0000313" key="11">
    <source>
        <dbReference type="Proteomes" id="UP001153069"/>
    </source>
</evidence>
<dbReference type="GO" id="GO:0046872">
    <property type="term" value="F:metal ion binding"/>
    <property type="evidence" value="ECO:0007669"/>
    <property type="project" value="UniProtKB-KW"/>
</dbReference>
<keyword evidence="3 9" id="KW-0812">Transmembrane</keyword>
<sequence length="292" mass="33690">MTTTTPSNYYKFWEPHSSSIDFCETNYLHFDTIVEFHNTWSSLLGIASLGLIGAIWNNPTGEKRTVLAYSILGLIGVGSTGLHLSLHWIFQASDELPMLYMNNCISFMVFEVRAPFGKPKYPWLPYLFALITIIHTVVYYRFRDRYVIFFFVYAGGVFTLLYQGYNLILGRDKHKRGHVAWYFASRSVVTFCLVAFPVWVLDMHYCNFILDIVDNNNTAMDGLLLPLLRGITPHVLWHFCAAFGTYCAIACVVTCRMEELKIPFQLEYFMGIVPITVRINNDHDNNPQKKQL</sequence>
<feature type="binding site" evidence="8">
    <location>
        <position position="83"/>
    </location>
    <ligand>
        <name>Zn(2+)</name>
        <dbReference type="ChEBI" id="CHEBI:29105"/>
        <note>catalytic</note>
    </ligand>
</feature>
<evidence type="ECO:0000256" key="6">
    <source>
        <dbReference type="ARBA" id="ARBA00023136"/>
    </source>
</evidence>
<evidence type="ECO:0000313" key="10">
    <source>
        <dbReference type="EMBL" id="CAB9520223.1"/>
    </source>
</evidence>
<evidence type="ECO:0000256" key="1">
    <source>
        <dbReference type="ARBA" id="ARBA00004141"/>
    </source>
</evidence>
<organism evidence="10 11">
    <name type="scientific">Seminavis robusta</name>
    <dbReference type="NCBI Taxonomy" id="568900"/>
    <lineage>
        <taxon>Eukaryota</taxon>
        <taxon>Sar</taxon>
        <taxon>Stramenopiles</taxon>
        <taxon>Ochrophyta</taxon>
        <taxon>Bacillariophyta</taxon>
        <taxon>Bacillariophyceae</taxon>
        <taxon>Bacillariophycidae</taxon>
        <taxon>Naviculales</taxon>
        <taxon>Naviculaceae</taxon>
        <taxon>Seminavis</taxon>
    </lineage>
</organism>
<keyword evidence="7" id="KW-0106">Calcium</keyword>
<feature type="transmembrane region" description="Helical" evidence="9">
    <location>
        <begin position="146"/>
        <end position="168"/>
    </location>
</feature>
<reference evidence="10" key="1">
    <citation type="submission" date="2020-06" db="EMBL/GenBank/DDBJ databases">
        <authorList>
            <consortium name="Plant Systems Biology data submission"/>
        </authorList>
    </citation>
    <scope>NUCLEOTIDE SEQUENCE</scope>
    <source>
        <strain evidence="10">D6</strain>
    </source>
</reference>
<dbReference type="InterPro" id="IPR008901">
    <property type="entry name" value="ACER"/>
</dbReference>
<keyword evidence="7" id="KW-0479">Metal-binding</keyword>
<keyword evidence="6 9" id="KW-0472">Membrane</keyword>
<dbReference type="GO" id="GO:0016811">
    <property type="term" value="F:hydrolase activity, acting on carbon-nitrogen (but not peptide) bonds, in linear amides"/>
    <property type="evidence" value="ECO:0007669"/>
    <property type="project" value="InterPro"/>
</dbReference>
<keyword evidence="5 9" id="KW-1133">Transmembrane helix</keyword>
<evidence type="ECO:0000256" key="8">
    <source>
        <dbReference type="PIRSR" id="PIRSR608901-2"/>
    </source>
</evidence>
<protein>
    <submittedName>
        <fullName evidence="10">Alkaline ceramidase</fullName>
    </submittedName>
</protein>
<feature type="binding site" evidence="7">
    <location>
        <position position="26"/>
    </location>
    <ligand>
        <name>Ca(2+)</name>
        <dbReference type="ChEBI" id="CHEBI:29108"/>
    </ligand>
</feature>
<keyword evidence="11" id="KW-1185">Reference proteome</keyword>
<feature type="transmembrane region" description="Helical" evidence="9">
    <location>
        <begin position="123"/>
        <end position="140"/>
    </location>
</feature>
<feature type="binding site" evidence="8">
    <location>
        <position position="234"/>
    </location>
    <ligand>
        <name>Zn(2+)</name>
        <dbReference type="ChEBI" id="CHEBI:29105"/>
        <note>catalytic</note>
    </ligand>
</feature>
<feature type="binding site" evidence="7">
    <location>
        <position position="35"/>
    </location>
    <ligand>
        <name>Ca(2+)</name>
        <dbReference type="ChEBI" id="CHEBI:29108"/>
    </ligand>
</feature>
<dbReference type="PANTHER" id="PTHR46187">
    <property type="entry name" value="ALKALINE CERAMIDASE 3"/>
    <property type="match status" value="1"/>
</dbReference>
<evidence type="ECO:0000256" key="7">
    <source>
        <dbReference type="PIRSR" id="PIRSR608901-1"/>
    </source>
</evidence>
<dbReference type="AlphaFoldDB" id="A0A9N8HM48"/>
<comment type="cofactor">
    <cofactor evidence="8">
        <name>Zn(2+)</name>
        <dbReference type="ChEBI" id="CHEBI:29105"/>
    </cofactor>
</comment>
<feature type="transmembrane region" description="Helical" evidence="9">
    <location>
        <begin position="39"/>
        <end position="56"/>
    </location>
</feature>
<feature type="binding site" evidence="7">
    <location>
        <position position="21"/>
    </location>
    <ligand>
        <name>Ca(2+)</name>
        <dbReference type="ChEBI" id="CHEBI:29108"/>
    </ligand>
</feature>
<evidence type="ECO:0000256" key="5">
    <source>
        <dbReference type="ARBA" id="ARBA00022989"/>
    </source>
</evidence>
<gene>
    <name evidence="10" type="ORF">SEMRO_1084_G239440.1</name>
</gene>
<feature type="binding site" evidence="7">
    <location>
        <position position="24"/>
    </location>
    <ligand>
        <name>Ca(2+)</name>
        <dbReference type="ChEBI" id="CHEBI:29108"/>
    </ligand>
</feature>
<comment type="caution">
    <text evidence="10">The sequence shown here is derived from an EMBL/GenBank/DDBJ whole genome shotgun (WGS) entry which is preliminary data.</text>
</comment>
<evidence type="ECO:0000256" key="2">
    <source>
        <dbReference type="ARBA" id="ARBA00009780"/>
    </source>
</evidence>
<feature type="binding site" evidence="8">
    <location>
        <position position="238"/>
    </location>
    <ligand>
        <name>Zn(2+)</name>
        <dbReference type="ChEBI" id="CHEBI:29105"/>
        <note>catalytic</note>
    </ligand>
</feature>
<name>A0A9N8HM48_9STRA</name>
<evidence type="ECO:0000256" key="3">
    <source>
        <dbReference type="ARBA" id="ARBA00022692"/>
    </source>
</evidence>
<dbReference type="EMBL" id="CAICTM010001082">
    <property type="protein sequence ID" value="CAB9520223.1"/>
    <property type="molecule type" value="Genomic_DNA"/>
</dbReference>
<keyword evidence="4" id="KW-0378">Hydrolase</keyword>
<dbReference type="Pfam" id="PF05875">
    <property type="entry name" value="Ceramidase"/>
    <property type="match status" value="1"/>
</dbReference>
<evidence type="ECO:0000256" key="4">
    <source>
        <dbReference type="ARBA" id="ARBA00022801"/>
    </source>
</evidence>